<protein>
    <submittedName>
        <fullName evidence="2">Mannosyltransferase OCH1</fullName>
    </submittedName>
</protein>
<evidence type="ECO:0000313" key="3">
    <source>
        <dbReference type="Proteomes" id="UP000032287"/>
    </source>
</evidence>
<dbReference type="RefSeq" id="WP_043712552.1">
    <property type="nucleotide sequence ID" value="NZ_JWHU01000044.1"/>
</dbReference>
<dbReference type="InterPro" id="IPR051706">
    <property type="entry name" value="Glycosyltransferase_domain"/>
</dbReference>
<dbReference type="GO" id="GO:0000030">
    <property type="term" value="F:mannosyltransferase activity"/>
    <property type="evidence" value="ECO:0007669"/>
    <property type="project" value="TreeGrafter"/>
</dbReference>
<gene>
    <name evidence="2" type="ORF">QX99_02365</name>
</gene>
<proteinExistence type="predicted"/>
<dbReference type="Pfam" id="PF04488">
    <property type="entry name" value="Gly_transf_sug"/>
    <property type="match status" value="1"/>
</dbReference>
<comment type="caution">
    <text evidence="2">The sequence shown here is derived from an EMBL/GenBank/DDBJ whole genome shotgun (WGS) entry which is preliminary data.</text>
</comment>
<organism evidence="2 3">
    <name type="scientific">Weissella cibaria</name>
    <dbReference type="NCBI Taxonomy" id="137591"/>
    <lineage>
        <taxon>Bacteria</taxon>
        <taxon>Bacillati</taxon>
        <taxon>Bacillota</taxon>
        <taxon>Bacilli</taxon>
        <taxon>Lactobacillales</taxon>
        <taxon>Lactobacillaceae</taxon>
        <taxon>Weissella</taxon>
    </lineage>
</organism>
<accession>A0A0D1K1V4</accession>
<dbReference type="EMBL" id="JWHU01000044">
    <property type="protein sequence ID" value="KIU18954.1"/>
    <property type="molecule type" value="Genomic_DNA"/>
</dbReference>
<evidence type="ECO:0000313" key="2">
    <source>
        <dbReference type="EMBL" id="KIU18954.1"/>
    </source>
</evidence>
<dbReference type="InterPro" id="IPR007577">
    <property type="entry name" value="GlycoTrfase_DXD_sugar-bd_CS"/>
</dbReference>
<name>A0A0D1K1V4_9LACO</name>
<dbReference type="GO" id="GO:0051999">
    <property type="term" value="P:mannosyl-inositol phosphorylceramide biosynthetic process"/>
    <property type="evidence" value="ECO:0007669"/>
    <property type="project" value="TreeGrafter"/>
</dbReference>
<dbReference type="PANTHER" id="PTHR32385:SF15">
    <property type="entry name" value="INOSITOL PHOSPHOCERAMIDE MANNOSYLTRANSFERASE 1"/>
    <property type="match status" value="1"/>
</dbReference>
<evidence type="ECO:0000256" key="1">
    <source>
        <dbReference type="ARBA" id="ARBA00022679"/>
    </source>
</evidence>
<dbReference type="InterPro" id="IPR029044">
    <property type="entry name" value="Nucleotide-diphossugar_trans"/>
</dbReference>
<dbReference type="Gene3D" id="3.90.550.20">
    <property type="match status" value="1"/>
</dbReference>
<sequence length="253" mass="30147">MIPKIVHYAWFGREIPIEVEERVQRWKQILPDWEFKLWNEENWDFSQYSFSKQMYETKNWAYLTDVLRLDVLNKYGGVYLDTDMELKKSLSPFLSKRLVMGYLYKNSLATGIILAEPNHEFINNMLQVYENRVFTKMQPLLLEYTNNPIMTVLFSTLYPEFSNTGVRQEIQDGILILPLDYFSYFSRNREANFAEHLFMNSWGESNKQSVRSSLKSVLRNHFPTLWTSLSSENGRKVTEKDIRNIFKEIENEA</sequence>
<dbReference type="PANTHER" id="PTHR32385">
    <property type="entry name" value="MANNOSYL PHOSPHORYLINOSITOL CERAMIDE SYNTHASE"/>
    <property type="match status" value="1"/>
</dbReference>
<keyword evidence="2" id="KW-0328">Glycosyltransferase</keyword>
<dbReference type="PATRIC" id="fig|137591.25.peg.2321"/>
<reference evidence="2 3" key="1">
    <citation type="journal article" date="2015" name="Microbiology (Mosc.)">
        <title>Genomics of the Weissella cibaria species with an examination of its metabolic traits.</title>
        <authorList>
            <person name="Lynch K.M."/>
            <person name="Lucid A."/>
            <person name="Arendt E.K."/>
            <person name="Sleator R.D."/>
            <person name="Lucey B."/>
            <person name="Coffey A."/>
        </authorList>
    </citation>
    <scope>NUCLEOTIDE SEQUENCE [LARGE SCALE GENOMIC DNA]</scope>
    <source>
        <strain evidence="2 3">MG1</strain>
    </source>
</reference>
<dbReference type="AlphaFoldDB" id="A0A0D1K1V4"/>
<dbReference type="GO" id="GO:0016020">
    <property type="term" value="C:membrane"/>
    <property type="evidence" value="ECO:0007669"/>
    <property type="project" value="GOC"/>
</dbReference>
<keyword evidence="3" id="KW-1185">Reference proteome</keyword>
<dbReference type="Proteomes" id="UP000032287">
    <property type="component" value="Unassembled WGS sequence"/>
</dbReference>
<dbReference type="SUPFAM" id="SSF53448">
    <property type="entry name" value="Nucleotide-diphospho-sugar transferases"/>
    <property type="match status" value="1"/>
</dbReference>
<keyword evidence="1 2" id="KW-0808">Transferase</keyword>